<keyword evidence="4" id="KW-0547">Nucleotide-binding</keyword>
<dbReference type="GO" id="GO:0006952">
    <property type="term" value="P:defense response"/>
    <property type="evidence" value="ECO:0007669"/>
    <property type="project" value="UniProtKB-KW"/>
</dbReference>
<feature type="domain" description="Disease resistance N-terminal" evidence="6">
    <location>
        <begin position="29"/>
        <end position="98"/>
    </location>
</feature>
<evidence type="ECO:0000256" key="1">
    <source>
        <dbReference type="ARBA" id="ARBA00008894"/>
    </source>
</evidence>
<dbReference type="AlphaFoldDB" id="A0A199UQ20"/>
<evidence type="ECO:0000256" key="5">
    <source>
        <dbReference type="ARBA" id="ARBA00022821"/>
    </source>
</evidence>
<dbReference type="GO" id="GO:0000166">
    <property type="term" value="F:nucleotide binding"/>
    <property type="evidence" value="ECO:0007669"/>
    <property type="project" value="UniProtKB-KW"/>
</dbReference>
<reference evidence="7 8" key="1">
    <citation type="journal article" date="2016" name="DNA Res.">
        <title>The draft genome of MD-2 pineapple using hybrid error correction of long reads.</title>
        <authorList>
            <person name="Redwan R.M."/>
            <person name="Saidin A."/>
            <person name="Kumar S.V."/>
        </authorList>
    </citation>
    <scope>NUCLEOTIDE SEQUENCE [LARGE SCALE GENOMIC DNA]</scope>
    <source>
        <strain evidence="8">cv. MD2</strain>
        <tissue evidence="7">Leaf</tissue>
    </source>
</reference>
<evidence type="ECO:0000256" key="4">
    <source>
        <dbReference type="ARBA" id="ARBA00022741"/>
    </source>
</evidence>
<dbReference type="Gene3D" id="1.20.5.4130">
    <property type="match status" value="1"/>
</dbReference>
<proteinExistence type="inferred from homology"/>
<dbReference type="EMBL" id="LSRQ01005832">
    <property type="protein sequence ID" value="OAY66917.1"/>
    <property type="molecule type" value="Genomic_DNA"/>
</dbReference>
<comment type="caution">
    <text evidence="7">The sequence shown here is derived from an EMBL/GenBank/DDBJ whole genome shotgun (WGS) entry which is preliminary data.</text>
</comment>
<accession>A0A199UQ20</accession>
<dbReference type="Pfam" id="PF18052">
    <property type="entry name" value="Rx_N"/>
    <property type="match status" value="1"/>
</dbReference>
<protein>
    <recommendedName>
        <fullName evidence="6">Disease resistance N-terminal domain-containing protein</fullName>
    </recommendedName>
</protein>
<evidence type="ECO:0000256" key="2">
    <source>
        <dbReference type="ARBA" id="ARBA00022614"/>
    </source>
</evidence>
<keyword evidence="5" id="KW-0611">Plant defense</keyword>
<comment type="similarity">
    <text evidence="1">Belongs to the disease resistance NB-LRR family.</text>
</comment>
<sequence>MDLAFIERSLASAIIQNLVDTGLSCLKAYHGRRDMRDELDRVKQALPQIQSILIAIEGPLATAEHVKALEPWLWQLREAVEKAEDVLDELEYYKLKKTIEEARDDEVPCHININIVSSVIIFDFQ</sequence>
<organism evidence="7 8">
    <name type="scientific">Ananas comosus</name>
    <name type="common">Pineapple</name>
    <name type="synonym">Ananas ananas</name>
    <dbReference type="NCBI Taxonomy" id="4615"/>
    <lineage>
        <taxon>Eukaryota</taxon>
        <taxon>Viridiplantae</taxon>
        <taxon>Streptophyta</taxon>
        <taxon>Embryophyta</taxon>
        <taxon>Tracheophyta</taxon>
        <taxon>Spermatophyta</taxon>
        <taxon>Magnoliopsida</taxon>
        <taxon>Liliopsida</taxon>
        <taxon>Poales</taxon>
        <taxon>Bromeliaceae</taxon>
        <taxon>Bromelioideae</taxon>
        <taxon>Ananas</taxon>
    </lineage>
</organism>
<gene>
    <name evidence="7" type="ORF">ACMD2_20429</name>
</gene>
<evidence type="ECO:0000313" key="8">
    <source>
        <dbReference type="Proteomes" id="UP000092600"/>
    </source>
</evidence>
<keyword evidence="2" id="KW-0433">Leucine-rich repeat</keyword>
<dbReference type="InterPro" id="IPR041118">
    <property type="entry name" value="Rx_N"/>
</dbReference>
<keyword evidence="3" id="KW-0677">Repeat</keyword>
<evidence type="ECO:0000313" key="7">
    <source>
        <dbReference type="EMBL" id="OAY66917.1"/>
    </source>
</evidence>
<evidence type="ECO:0000256" key="3">
    <source>
        <dbReference type="ARBA" id="ARBA00022737"/>
    </source>
</evidence>
<name>A0A199UQ20_ANACO</name>
<dbReference type="Proteomes" id="UP000092600">
    <property type="component" value="Unassembled WGS sequence"/>
</dbReference>
<evidence type="ECO:0000259" key="6">
    <source>
        <dbReference type="Pfam" id="PF18052"/>
    </source>
</evidence>